<evidence type="ECO:0000313" key="4">
    <source>
        <dbReference type="Proteomes" id="UP001628179"/>
    </source>
</evidence>
<gene>
    <name evidence="3" type="ORF">MFIFM68171_02640</name>
</gene>
<reference evidence="3 4" key="1">
    <citation type="submission" date="2024-09" db="EMBL/GenBank/DDBJ databases">
        <title>Itraconazole resistance in Madurella fahalii resulting from another homologue of gene encoding cytochrome P450 14-alpha sterol demethylase (CYP51).</title>
        <authorList>
            <person name="Yoshioka I."/>
            <person name="Fahal A.H."/>
            <person name="Kaneko S."/>
            <person name="Yaguchi T."/>
        </authorList>
    </citation>
    <scope>NUCLEOTIDE SEQUENCE [LARGE SCALE GENOMIC DNA]</scope>
    <source>
        <strain evidence="3 4">IFM 68171</strain>
    </source>
</reference>
<dbReference type="EMBL" id="BAAFSV010000001">
    <property type="protein sequence ID" value="GAB1312430.1"/>
    <property type="molecule type" value="Genomic_DNA"/>
</dbReference>
<dbReference type="InterPro" id="IPR050411">
    <property type="entry name" value="AlphaKG_dependent_hydroxylases"/>
</dbReference>
<dbReference type="PANTHER" id="PTHR10696">
    <property type="entry name" value="GAMMA-BUTYROBETAINE HYDROXYLASE-RELATED"/>
    <property type="match status" value="1"/>
</dbReference>
<evidence type="ECO:0000313" key="3">
    <source>
        <dbReference type="EMBL" id="GAB1312430.1"/>
    </source>
</evidence>
<dbReference type="GeneID" id="98173385"/>
<evidence type="ECO:0000256" key="1">
    <source>
        <dbReference type="ARBA" id="ARBA00023002"/>
    </source>
</evidence>
<dbReference type="Pfam" id="PF02668">
    <property type="entry name" value="TauD"/>
    <property type="match status" value="1"/>
</dbReference>
<comment type="caution">
    <text evidence="3">The sequence shown here is derived from an EMBL/GenBank/DDBJ whole genome shotgun (WGS) entry which is preliminary data.</text>
</comment>
<dbReference type="PANTHER" id="PTHR10696:SF54">
    <property type="entry name" value="FAMILY OXIDOREDUCTASE, PUTATIVE (AFU_ORTHOLOGUE AFUA_4G13850)-RELATED"/>
    <property type="match status" value="1"/>
</dbReference>
<protein>
    <submittedName>
        <fullName evidence="3">TauD/TfdA-like domain-containing protein</fullName>
    </submittedName>
</protein>
<dbReference type="RefSeq" id="XP_070914163.1">
    <property type="nucleotide sequence ID" value="XM_071058062.1"/>
</dbReference>
<keyword evidence="1" id="KW-0560">Oxidoreductase</keyword>
<dbReference type="Gene3D" id="3.60.130.10">
    <property type="entry name" value="Clavaminate synthase-like"/>
    <property type="match status" value="1"/>
</dbReference>
<proteinExistence type="predicted"/>
<dbReference type="InterPro" id="IPR042098">
    <property type="entry name" value="TauD-like_sf"/>
</dbReference>
<organism evidence="3 4">
    <name type="scientific">Madurella fahalii</name>
    <dbReference type="NCBI Taxonomy" id="1157608"/>
    <lineage>
        <taxon>Eukaryota</taxon>
        <taxon>Fungi</taxon>
        <taxon>Dikarya</taxon>
        <taxon>Ascomycota</taxon>
        <taxon>Pezizomycotina</taxon>
        <taxon>Sordariomycetes</taxon>
        <taxon>Sordariomycetidae</taxon>
        <taxon>Sordariales</taxon>
        <taxon>Sordariales incertae sedis</taxon>
        <taxon>Madurella</taxon>
    </lineage>
</organism>
<sequence length="457" mass="50582">MAPATHGQTAIDPLPRDQVLIPPRCAPPDRADQRPGCFPDIEWDPSLATYLERVDRLASSRGEASHQTVPCGFPAIIQSPRVWRGSDFDDESKYIYNLSSHDVEEICAAARAFIIGSTDQSPTSRTGRLTSLAGAQSVLGSSNPDPDRVAPETFPLPNLEPKLRRLAHLIHFGQAFFLIRGLDPQRLSPLERVIAYAGITSYVGEARASQDAGGSKLIHIKDRGAVFPGAEMRQAPYSNVAQPFHTDVCDILAMYVQEVAAEGGQFKIASSGQIYNQIAANRPDVIHTLAASDWVFDRFSDPPSWDTRPLLLPFGSHGPSFFYSRRPLTGSPVSPRTPGIPAMTERQAEALDMVHFAAVENQLSISAKRGDIILLNNLAVMHGRDAFVDGAPDTARQRHVMRLWLRNEQLAWPKPDIVKPIFDLKYSKDSPWCQRPVWHMEPPGAPERMLARRFNCS</sequence>
<dbReference type="SUPFAM" id="SSF51197">
    <property type="entry name" value="Clavaminate synthase-like"/>
    <property type="match status" value="1"/>
</dbReference>
<feature type="domain" description="TauD/TfdA-like" evidence="2">
    <location>
        <begin position="149"/>
        <end position="404"/>
    </location>
</feature>
<name>A0ABQ0G3W2_9PEZI</name>
<dbReference type="Proteomes" id="UP001628179">
    <property type="component" value="Unassembled WGS sequence"/>
</dbReference>
<evidence type="ECO:0000259" key="2">
    <source>
        <dbReference type="Pfam" id="PF02668"/>
    </source>
</evidence>
<keyword evidence="4" id="KW-1185">Reference proteome</keyword>
<dbReference type="InterPro" id="IPR003819">
    <property type="entry name" value="TauD/TfdA-like"/>
</dbReference>
<accession>A0ABQ0G3W2</accession>